<sequence length="330" mass="37648">MKSIVTTAAELIDKNLDYKNLKSNHDKEEALIRAYKRAEQDLMAYIGKQIKSVTTIPELVDCFYHSCYGFGALGRRADLLEEKLIGLQKTPASALDRAITKYVDPFVNYLGFDPLPLPKVGDGLLHDWYQPDQTDWRALASMPLLDYLLQGEYEGLRIGDILSDLIYGTCMSPMLELNWRKRSLVGYYDTGYIYKLDISNKTFIQLFSSSLNKLLENNKSIDALQVKEHMHRMLLKGWTDNHLHDPLTLYADIEKLIDKHKANVTITAEFVGKLMTFDIFAVRKSYDSNFVGYELDYKGLDALADMLKNLGLDNLQGASNYISMVENIVN</sequence>
<keyword evidence="2" id="KW-1185">Reference proteome</keyword>
<dbReference type="AlphaFoldDB" id="A0A6N7XX01"/>
<gene>
    <name evidence="1" type="ORF">FYJ83_12785</name>
</gene>
<name>A0A6N7XX01_9FIRM</name>
<comment type="caution">
    <text evidence="1">The sequence shown here is derived from an EMBL/GenBank/DDBJ whole genome shotgun (WGS) entry which is preliminary data.</text>
</comment>
<protein>
    <submittedName>
        <fullName evidence="1">Uncharacterized protein</fullName>
    </submittedName>
</protein>
<dbReference type="Proteomes" id="UP000469523">
    <property type="component" value="Unassembled WGS sequence"/>
</dbReference>
<proteinExistence type="predicted"/>
<dbReference type="EMBL" id="VUNQ01000030">
    <property type="protein sequence ID" value="MSU02337.1"/>
    <property type="molecule type" value="Genomic_DNA"/>
</dbReference>
<evidence type="ECO:0000313" key="2">
    <source>
        <dbReference type="Proteomes" id="UP000469523"/>
    </source>
</evidence>
<dbReference type="RefSeq" id="WP_154441102.1">
    <property type="nucleotide sequence ID" value="NZ_VUNQ01000030.1"/>
</dbReference>
<evidence type="ECO:0000313" key="1">
    <source>
        <dbReference type="EMBL" id="MSU02337.1"/>
    </source>
</evidence>
<organism evidence="1 2">
    <name type="scientific">Tissierella pigra</name>
    <dbReference type="NCBI Taxonomy" id="2607614"/>
    <lineage>
        <taxon>Bacteria</taxon>
        <taxon>Bacillati</taxon>
        <taxon>Bacillota</taxon>
        <taxon>Tissierellia</taxon>
        <taxon>Tissierellales</taxon>
        <taxon>Tissierellaceae</taxon>
        <taxon>Tissierella</taxon>
    </lineage>
</organism>
<reference evidence="1 2" key="1">
    <citation type="submission" date="2019-09" db="EMBL/GenBank/DDBJ databases">
        <title>In-depth cultivation of the pig gut microbiome towards novel bacterial diversity and tailored functional studies.</title>
        <authorList>
            <person name="Wylensek D."/>
            <person name="Hitch T.C.A."/>
            <person name="Clavel T."/>
        </authorList>
    </citation>
    <scope>NUCLEOTIDE SEQUENCE [LARGE SCALE GENOMIC DNA]</scope>
    <source>
        <strain evidence="1 2">WCA3-693-APC-4?</strain>
    </source>
</reference>
<accession>A0A6N7XX01</accession>